<name>A0A964WS55_9HYPH</name>
<dbReference type="RefSeq" id="WP_161138956.1">
    <property type="nucleotide sequence ID" value="NZ_SPKJ01000004.1"/>
</dbReference>
<evidence type="ECO:0000256" key="1">
    <source>
        <dbReference type="SAM" id="MobiDB-lite"/>
    </source>
</evidence>
<feature type="region of interest" description="Disordered" evidence="1">
    <location>
        <begin position="48"/>
        <end position="70"/>
    </location>
</feature>
<proteinExistence type="predicted"/>
<evidence type="ECO:0000313" key="2">
    <source>
        <dbReference type="EMBL" id="MYZ46608.1"/>
    </source>
</evidence>
<dbReference type="Proteomes" id="UP000773614">
    <property type="component" value="Unassembled WGS sequence"/>
</dbReference>
<organism evidence="2 3">
    <name type="scientific">Propylenella binzhouense</name>
    <dbReference type="NCBI Taxonomy" id="2555902"/>
    <lineage>
        <taxon>Bacteria</taxon>
        <taxon>Pseudomonadati</taxon>
        <taxon>Pseudomonadota</taxon>
        <taxon>Alphaproteobacteria</taxon>
        <taxon>Hyphomicrobiales</taxon>
        <taxon>Propylenellaceae</taxon>
        <taxon>Propylenella</taxon>
    </lineage>
</organism>
<accession>A0A964WS55</accession>
<protein>
    <submittedName>
        <fullName evidence="2">Uncharacterized protein</fullName>
    </submittedName>
</protein>
<comment type="caution">
    <text evidence="2">The sequence shown here is derived from an EMBL/GenBank/DDBJ whole genome shotgun (WGS) entry which is preliminary data.</text>
</comment>
<evidence type="ECO:0000313" key="3">
    <source>
        <dbReference type="Proteomes" id="UP000773614"/>
    </source>
</evidence>
<keyword evidence="3" id="KW-1185">Reference proteome</keyword>
<dbReference type="AlphaFoldDB" id="A0A964WS55"/>
<reference evidence="2" key="1">
    <citation type="submission" date="2019-03" db="EMBL/GenBank/DDBJ databases">
        <title>Afifella sp. nov., isolated from activated sludge.</title>
        <authorList>
            <person name="Li Q."/>
            <person name="Liu Y."/>
        </authorList>
    </citation>
    <scope>NUCLEOTIDE SEQUENCE</scope>
    <source>
        <strain evidence="2">L72</strain>
    </source>
</reference>
<dbReference type="EMBL" id="SPKJ01000004">
    <property type="protein sequence ID" value="MYZ46608.1"/>
    <property type="molecule type" value="Genomic_DNA"/>
</dbReference>
<sequence length="70" mass="8283">MYQHLLTLEEEEGRMKELLKLLVQPRLSVVDEERVTILRPRDRVHLADDPQMREAKDAKKARTDSGWRGK</sequence>
<gene>
    <name evidence="2" type="ORF">E4O86_02585</name>
</gene>